<evidence type="ECO:0000313" key="1">
    <source>
        <dbReference type="EMBL" id="MDR6711248.1"/>
    </source>
</evidence>
<name>A0ACC6JYF2_9PSED</name>
<organism evidence="1 2">
    <name type="scientific">Pseudomonas hunanensis</name>
    <dbReference type="NCBI Taxonomy" id="1247546"/>
    <lineage>
        <taxon>Bacteria</taxon>
        <taxon>Pseudomonadati</taxon>
        <taxon>Pseudomonadota</taxon>
        <taxon>Gammaproteobacteria</taxon>
        <taxon>Pseudomonadales</taxon>
        <taxon>Pseudomonadaceae</taxon>
        <taxon>Pseudomonas</taxon>
    </lineage>
</organism>
<reference evidence="1" key="1">
    <citation type="submission" date="2023-07" db="EMBL/GenBank/DDBJ databases">
        <title>Sorghum-associated microbial communities from plants grown in Nebraska, USA.</title>
        <authorList>
            <person name="Schachtman D."/>
        </authorList>
    </citation>
    <scope>NUCLEOTIDE SEQUENCE</scope>
    <source>
        <strain evidence="1">BE56</strain>
    </source>
</reference>
<comment type="caution">
    <text evidence="1">The sequence shown here is derived from an EMBL/GenBank/DDBJ whole genome shotgun (WGS) entry which is preliminary data.</text>
</comment>
<gene>
    <name evidence="1" type="ORF">J2W83_000838</name>
</gene>
<dbReference type="EMBL" id="JAVDTH010000003">
    <property type="protein sequence ID" value="MDR6711248.1"/>
    <property type="molecule type" value="Genomic_DNA"/>
</dbReference>
<keyword evidence="2" id="KW-1185">Reference proteome</keyword>
<proteinExistence type="predicted"/>
<sequence>MPNDETPTSASGCNPDHRYGPSQRLFTSVPGIPTALAKEQASKLMECARYLNHTGVMLGDHRMVVASHHLNAMVRVLVDQLEDERPQS</sequence>
<accession>A0ACC6JYF2</accession>
<evidence type="ECO:0000313" key="2">
    <source>
        <dbReference type="Proteomes" id="UP001259587"/>
    </source>
</evidence>
<protein>
    <submittedName>
        <fullName evidence="1">Uncharacterized protein</fullName>
    </submittedName>
</protein>
<dbReference type="Proteomes" id="UP001259587">
    <property type="component" value="Unassembled WGS sequence"/>
</dbReference>